<feature type="compositionally biased region" description="Polar residues" evidence="3">
    <location>
        <begin position="74"/>
        <end position="83"/>
    </location>
</feature>
<keyword evidence="5" id="KW-0732">Signal</keyword>
<protein>
    <submittedName>
        <fullName evidence="7">Acid protease</fullName>
    </submittedName>
</protein>
<feature type="transmembrane region" description="Helical" evidence="4">
    <location>
        <begin position="454"/>
        <end position="473"/>
    </location>
</feature>
<feature type="active site" evidence="2">
    <location>
        <position position="134"/>
    </location>
</feature>
<feature type="chain" id="PRO_5016419436" evidence="5">
    <location>
        <begin position="25"/>
        <end position="474"/>
    </location>
</feature>
<dbReference type="RefSeq" id="XP_025357361.1">
    <property type="nucleotide sequence ID" value="XM_025498137.1"/>
</dbReference>
<evidence type="ECO:0000256" key="5">
    <source>
        <dbReference type="SAM" id="SignalP"/>
    </source>
</evidence>
<accession>A0A316VHE1</accession>
<dbReference type="OrthoDB" id="771136at2759"/>
<dbReference type="Gene3D" id="2.40.70.10">
    <property type="entry name" value="Acid Proteases"/>
    <property type="match status" value="2"/>
</dbReference>
<feature type="signal peptide" evidence="5">
    <location>
        <begin position="1"/>
        <end position="24"/>
    </location>
</feature>
<evidence type="ECO:0000313" key="8">
    <source>
        <dbReference type="Proteomes" id="UP000245771"/>
    </source>
</evidence>
<sequence>MVNMRLAAVCLAAASALMVGPSASMPTSASRRSPTDHPIAKRRFQLPAFNNEDELLEWTEQHKAGLRAKYASKLQDSNQQETQAAEERRRKRRRSLEARDSVGDAALVNYQHDSSFYAPVSIGSSAQSVNLVLDTGSSDLWTVQGKEGWNPAQSSTFTNSTTPFKITYGSGSVSGTLAYDSVTLAGQTANKQTFAIATSISNGLLGDAVEGIMGLGFPSLSTSKATPFWQNVGADEFSFYLESDNNTDTSSRTDKAPGGIFTLGGRNTTLFKGDINWSDVIDESYWLITLGGITVNDEDVNLSGTNKVAVDTGTTLIGAPATIVDQIYNQVPNSKAMSSGYYTFPCAETGISATLHFGNQEYTLTSDDLIAGTVDSTATMCLGAFFSIGSTSKDELQYILGDAFLMNVYSIFSNSGKTAQVGFAALADGLGSTTASRTVNSVVAANAAVGSASLTSYPLVALTLFVAFIITFMV</sequence>
<dbReference type="Proteomes" id="UP000245771">
    <property type="component" value="Unassembled WGS sequence"/>
</dbReference>
<comment type="similarity">
    <text evidence="1">Belongs to the peptidase A1 family.</text>
</comment>
<keyword evidence="4" id="KW-0812">Transmembrane</keyword>
<dbReference type="SUPFAM" id="SSF50630">
    <property type="entry name" value="Acid proteases"/>
    <property type="match status" value="1"/>
</dbReference>
<evidence type="ECO:0000256" key="2">
    <source>
        <dbReference type="PIRSR" id="PIRSR601461-1"/>
    </source>
</evidence>
<dbReference type="PRINTS" id="PR00792">
    <property type="entry name" value="PEPSIN"/>
</dbReference>
<dbReference type="PANTHER" id="PTHR47966:SF57">
    <property type="entry name" value="PEPTIDASE A1 DOMAIN-CONTAINING PROTEIN"/>
    <property type="match status" value="1"/>
</dbReference>
<dbReference type="PANTHER" id="PTHR47966">
    <property type="entry name" value="BETA-SITE APP-CLEAVING ENZYME, ISOFORM A-RELATED"/>
    <property type="match status" value="1"/>
</dbReference>
<dbReference type="FunCoup" id="A0A316VHE1">
    <property type="interactions" value="36"/>
</dbReference>
<reference evidence="7 8" key="1">
    <citation type="journal article" date="2018" name="Mol. Biol. Evol.">
        <title>Broad Genomic Sampling Reveals a Smut Pathogenic Ancestry of the Fungal Clade Ustilaginomycotina.</title>
        <authorList>
            <person name="Kijpornyongpan T."/>
            <person name="Mondo S.J."/>
            <person name="Barry K."/>
            <person name="Sandor L."/>
            <person name="Lee J."/>
            <person name="Lipzen A."/>
            <person name="Pangilinan J."/>
            <person name="LaButti K."/>
            <person name="Hainaut M."/>
            <person name="Henrissat B."/>
            <person name="Grigoriev I.V."/>
            <person name="Spatafora J.W."/>
            <person name="Aime M.C."/>
        </authorList>
    </citation>
    <scope>NUCLEOTIDE SEQUENCE [LARGE SCALE GENOMIC DNA]</scope>
    <source>
        <strain evidence="7 8">MCA 3882</strain>
    </source>
</reference>
<organism evidence="7 8">
    <name type="scientific">Meira miltonrushii</name>
    <dbReference type="NCBI Taxonomy" id="1280837"/>
    <lineage>
        <taxon>Eukaryota</taxon>
        <taxon>Fungi</taxon>
        <taxon>Dikarya</taxon>
        <taxon>Basidiomycota</taxon>
        <taxon>Ustilaginomycotina</taxon>
        <taxon>Exobasidiomycetes</taxon>
        <taxon>Exobasidiales</taxon>
        <taxon>Brachybasidiaceae</taxon>
        <taxon>Meira</taxon>
    </lineage>
</organism>
<dbReference type="InterPro" id="IPR001461">
    <property type="entry name" value="Aspartic_peptidase_A1"/>
</dbReference>
<dbReference type="EMBL" id="KZ819602">
    <property type="protein sequence ID" value="PWN37059.1"/>
    <property type="molecule type" value="Genomic_DNA"/>
</dbReference>
<dbReference type="InterPro" id="IPR034164">
    <property type="entry name" value="Pepsin-like_dom"/>
</dbReference>
<dbReference type="Pfam" id="PF00026">
    <property type="entry name" value="Asp"/>
    <property type="match status" value="1"/>
</dbReference>
<gene>
    <name evidence="7" type="ORF">FA14DRAFT_159278</name>
</gene>
<keyword evidence="7" id="KW-0645">Protease</keyword>
<dbReference type="STRING" id="1280837.A0A316VHE1"/>
<feature type="active site" evidence="2">
    <location>
        <position position="311"/>
    </location>
</feature>
<name>A0A316VHE1_9BASI</name>
<evidence type="ECO:0000256" key="3">
    <source>
        <dbReference type="SAM" id="MobiDB-lite"/>
    </source>
</evidence>
<evidence type="ECO:0000313" key="7">
    <source>
        <dbReference type="EMBL" id="PWN37059.1"/>
    </source>
</evidence>
<evidence type="ECO:0000259" key="6">
    <source>
        <dbReference type="PROSITE" id="PS51767"/>
    </source>
</evidence>
<dbReference type="InParanoid" id="A0A316VHE1"/>
<keyword evidence="8" id="KW-1185">Reference proteome</keyword>
<proteinExistence type="inferred from homology"/>
<dbReference type="GeneID" id="37019918"/>
<evidence type="ECO:0000256" key="1">
    <source>
        <dbReference type="ARBA" id="ARBA00007447"/>
    </source>
</evidence>
<keyword evidence="4" id="KW-0472">Membrane</keyword>
<evidence type="ECO:0000256" key="4">
    <source>
        <dbReference type="SAM" id="Phobius"/>
    </source>
</evidence>
<dbReference type="AlphaFoldDB" id="A0A316VHE1"/>
<feature type="domain" description="Peptidase A1" evidence="6">
    <location>
        <begin position="116"/>
        <end position="424"/>
    </location>
</feature>
<keyword evidence="4" id="KW-1133">Transmembrane helix</keyword>
<dbReference type="GO" id="GO:0006508">
    <property type="term" value="P:proteolysis"/>
    <property type="evidence" value="ECO:0007669"/>
    <property type="project" value="UniProtKB-KW"/>
</dbReference>
<dbReference type="InterPro" id="IPR021109">
    <property type="entry name" value="Peptidase_aspartic_dom_sf"/>
</dbReference>
<dbReference type="PROSITE" id="PS51767">
    <property type="entry name" value="PEPTIDASE_A1"/>
    <property type="match status" value="1"/>
</dbReference>
<feature type="region of interest" description="Disordered" evidence="3">
    <location>
        <begin position="71"/>
        <end position="98"/>
    </location>
</feature>
<dbReference type="InterPro" id="IPR033121">
    <property type="entry name" value="PEPTIDASE_A1"/>
</dbReference>
<keyword evidence="7" id="KW-0378">Hydrolase</keyword>
<dbReference type="CDD" id="cd05471">
    <property type="entry name" value="pepsin_like"/>
    <property type="match status" value="1"/>
</dbReference>
<dbReference type="GO" id="GO:0004190">
    <property type="term" value="F:aspartic-type endopeptidase activity"/>
    <property type="evidence" value="ECO:0007669"/>
    <property type="project" value="InterPro"/>
</dbReference>